<evidence type="ECO:0000256" key="1">
    <source>
        <dbReference type="SAM" id="MobiDB-lite"/>
    </source>
</evidence>
<evidence type="ECO:0000313" key="2">
    <source>
        <dbReference type="EMBL" id="PON24277.1"/>
    </source>
</evidence>
<feature type="compositionally biased region" description="Polar residues" evidence="1">
    <location>
        <begin position="45"/>
        <end position="56"/>
    </location>
</feature>
<organism evidence="2 3">
    <name type="scientific">Trichoderma gamsii</name>
    <dbReference type="NCBI Taxonomy" id="398673"/>
    <lineage>
        <taxon>Eukaryota</taxon>
        <taxon>Fungi</taxon>
        <taxon>Dikarya</taxon>
        <taxon>Ascomycota</taxon>
        <taxon>Pezizomycotina</taxon>
        <taxon>Sordariomycetes</taxon>
        <taxon>Hypocreomycetidae</taxon>
        <taxon>Hypocreales</taxon>
        <taxon>Hypocreaceae</taxon>
        <taxon>Trichoderma</taxon>
    </lineage>
</organism>
<feature type="compositionally biased region" description="Low complexity" evidence="1">
    <location>
        <begin position="66"/>
        <end position="78"/>
    </location>
</feature>
<accession>A0A2P4ZJ09</accession>
<dbReference type="RefSeq" id="XP_018662392.1">
    <property type="nucleotide sequence ID" value="XM_018804277.1"/>
</dbReference>
<name>A0A2P4ZJ09_9HYPO</name>
<dbReference type="EMBL" id="JPDN02000024">
    <property type="protein sequence ID" value="PON24277.1"/>
    <property type="molecule type" value="Genomic_DNA"/>
</dbReference>
<dbReference type="GeneID" id="29984360"/>
<proteinExistence type="predicted"/>
<feature type="region of interest" description="Disordered" evidence="1">
    <location>
        <begin position="121"/>
        <end position="142"/>
    </location>
</feature>
<sequence length="142" mass="14295">MGKRAHGAPEPWRFHRPARGSKRVQVQRPAASDLRHPAAIPAAKQQPNSASSSWQVLQPLLIGRHAAASPRPASAPRPVTGGGLRAAAPSTASSALAQLSVACHGALGFCLSPIVAAQGSGPLGPPAVLGPSAHPPPPSPPV</sequence>
<comment type="caution">
    <text evidence="2">The sequence shown here is derived from an EMBL/GenBank/DDBJ whole genome shotgun (WGS) entry which is preliminary data.</text>
</comment>
<feature type="compositionally biased region" description="Pro residues" evidence="1">
    <location>
        <begin position="133"/>
        <end position="142"/>
    </location>
</feature>
<feature type="region of interest" description="Disordered" evidence="1">
    <location>
        <begin position="1"/>
        <end position="89"/>
    </location>
</feature>
<gene>
    <name evidence="2" type="ORF">TGAM01_v206965</name>
</gene>
<dbReference type="AlphaFoldDB" id="A0A2P4ZJ09"/>
<dbReference type="Proteomes" id="UP000054821">
    <property type="component" value="Unassembled WGS sequence"/>
</dbReference>
<evidence type="ECO:0000313" key="3">
    <source>
        <dbReference type="Proteomes" id="UP000054821"/>
    </source>
</evidence>
<reference evidence="2 3" key="1">
    <citation type="journal article" date="2016" name="Genome Announc.">
        <title>Draft Whole-Genome Sequence of Trichoderma gamsii T6085, a Promising Biocontrol Agent of Fusarium Head Blight on Wheat.</title>
        <authorList>
            <person name="Baroncelli R."/>
            <person name="Zapparata A."/>
            <person name="Piaggeschi G."/>
            <person name="Sarrocco S."/>
            <person name="Vannacci G."/>
        </authorList>
    </citation>
    <scope>NUCLEOTIDE SEQUENCE [LARGE SCALE GENOMIC DNA]</scope>
    <source>
        <strain evidence="2 3">T6085</strain>
    </source>
</reference>
<keyword evidence="3" id="KW-1185">Reference proteome</keyword>
<protein>
    <submittedName>
        <fullName evidence="2">Uncharacterized protein</fullName>
    </submittedName>
</protein>